<proteinExistence type="predicted"/>
<protein>
    <submittedName>
        <fullName evidence="1">Uncharacterized protein</fullName>
    </submittedName>
</protein>
<accession>A0A1B5KVE9</accession>
<dbReference type="AlphaFoldDB" id="A0A1B5KVE9"/>
<dbReference type="Proteomes" id="UP000054053">
    <property type="component" value="Unassembled WGS sequence"/>
</dbReference>
<gene>
    <name evidence="1" type="ORF">UVI_02032310</name>
</gene>
<reference evidence="2" key="1">
    <citation type="journal article" date="2016" name="Genome Announc.">
        <title>Genome sequence of Ustilaginoidea virens IPU010, a rice pathogenic fungus causing false smut.</title>
        <authorList>
            <person name="Kumagai T."/>
            <person name="Ishii T."/>
            <person name="Terai G."/>
            <person name="Umemura M."/>
            <person name="Machida M."/>
            <person name="Asai K."/>
        </authorList>
    </citation>
    <scope>NUCLEOTIDE SEQUENCE [LARGE SCALE GENOMIC DNA]</scope>
    <source>
        <strain evidence="2">IPU010</strain>
    </source>
</reference>
<comment type="caution">
    <text evidence="1">The sequence shown here is derived from an EMBL/GenBank/DDBJ whole genome shotgun (WGS) entry which is preliminary data.</text>
</comment>
<evidence type="ECO:0000313" key="2">
    <source>
        <dbReference type="Proteomes" id="UP000054053"/>
    </source>
</evidence>
<name>A0A1B5KVE9_USTVR</name>
<organism evidence="1 2">
    <name type="scientific">Ustilaginoidea virens</name>
    <name type="common">Rice false smut fungus</name>
    <name type="synonym">Villosiclava virens</name>
    <dbReference type="NCBI Taxonomy" id="1159556"/>
    <lineage>
        <taxon>Eukaryota</taxon>
        <taxon>Fungi</taxon>
        <taxon>Dikarya</taxon>
        <taxon>Ascomycota</taxon>
        <taxon>Pezizomycotina</taxon>
        <taxon>Sordariomycetes</taxon>
        <taxon>Hypocreomycetidae</taxon>
        <taxon>Hypocreales</taxon>
        <taxon>Clavicipitaceae</taxon>
        <taxon>Ustilaginoidea</taxon>
    </lineage>
</organism>
<evidence type="ECO:0000313" key="1">
    <source>
        <dbReference type="EMBL" id="GAO14520.1"/>
    </source>
</evidence>
<dbReference type="EMBL" id="BBTG02000015">
    <property type="protein sequence ID" value="GAO14520.1"/>
    <property type="molecule type" value="Genomic_DNA"/>
</dbReference>
<sequence length="69" mass="7350">MALMASLELLGTHKYRISAAVRSTLRAHGQVPEVRGADLHKGVRLAGAGFGCEGITRGCWDLLVAESMI</sequence>